<feature type="region of interest" description="Disordered" evidence="1">
    <location>
        <begin position="472"/>
        <end position="510"/>
    </location>
</feature>
<protein>
    <submittedName>
        <fullName evidence="4">DUF3274 domain-containing protein</fullName>
    </submittedName>
</protein>
<dbReference type="AlphaFoldDB" id="A0A3S8ZVC0"/>
<dbReference type="InterPro" id="IPR029058">
    <property type="entry name" value="AB_hydrolase_fold"/>
</dbReference>
<sequence>MVVSSRVFLMQREKLNCWKKPACRLPKSAYCLRKTNNMTTESPEVPSIGSSSALLMPNRYKNHPVQTRRNMPGVVILVHGVNDVGVSYSAQDIGLCAGLNERLDRPDLFPNDFRIPKDDDKAVEDPDAIYYRRIKSDKTNSPVIHFHWGYKATDKELAKEKINEQVVDKFGNRLDKQNARGGGMFSNATSNIPEMFYGAFKGGFLVWLTNNLIADKIHIVTRAPDRHYMALAAKRLAALITQIRAVDPNETVTLVGHSQGCLVALAAQAFLKEAGKRSADCLIMCHPPYGLHEPWLDRATQTGDEQETTKARIETLVKLVGLITKNPHPLPPLQELKDTDSSLGRAGDAWSPTQGKRASVNGDAHVLDQVFFERDNRGKVYLYFCPHDMTVGLANVQGIGTLGVPDKLEGKEPVLERLGPRFLQRVWTWRKRDGKPVAVGAAPGPFVMRIKGEAAYDGGMFETAGRTGLQVGETRSNNGEALNPPWVPDLHQGEDDEESKEKAAKAGGPAHIGNLRIDPIDACDAVVKAGVKYLPEEKRKETPTEARQRYQGGEAVPNSYHSSVVGNFEHHRWVTAMDVAIGQAKCMDDPDWRDLLLAMADWRTMFDPARNVPTFKKYSNLEEDVRKVLEANYRYYKEAIFPDETMVPRTPPSPIVSETRAARAAGSKL</sequence>
<evidence type="ECO:0000313" key="5">
    <source>
        <dbReference type="Proteomes" id="UP000282438"/>
    </source>
</evidence>
<accession>A0A3S8ZVC0</accession>
<evidence type="ECO:0000313" key="4">
    <source>
        <dbReference type="EMBL" id="AZN37432.1"/>
    </source>
</evidence>
<feature type="domain" description="Antibacterial effector protein Tle3 C-terminal" evidence="2">
    <location>
        <begin position="537"/>
        <end position="664"/>
    </location>
</feature>
<evidence type="ECO:0000256" key="1">
    <source>
        <dbReference type="SAM" id="MobiDB-lite"/>
    </source>
</evidence>
<name>A0A3S8ZVC0_9NEIS</name>
<evidence type="ECO:0000259" key="2">
    <source>
        <dbReference type="Pfam" id="PF11678"/>
    </source>
</evidence>
<dbReference type="Pfam" id="PF24322">
    <property type="entry name" value="Tle3"/>
    <property type="match status" value="1"/>
</dbReference>
<dbReference type="Gene3D" id="3.40.50.1820">
    <property type="entry name" value="alpha/beta hydrolase"/>
    <property type="match status" value="1"/>
</dbReference>
<dbReference type="EMBL" id="CP034433">
    <property type="protein sequence ID" value="AZN37432.1"/>
    <property type="molecule type" value="Genomic_DNA"/>
</dbReference>
<dbReference type="Pfam" id="PF11678">
    <property type="entry name" value="Tle3_C"/>
    <property type="match status" value="1"/>
</dbReference>
<dbReference type="KEGG" id="iod:EJO50_13615"/>
<feature type="domain" description="T6SS Tle3 phospholipase effector alpha/beta" evidence="3">
    <location>
        <begin position="71"/>
        <end position="405"/>
    </location>
</feature>
<evidence type="ECO:0000259" key="3">
    <source>
        <dbReference type="Pfam" id="PF24322"/>
    </source>
</evidence>
<dbReference type="SUPFAM" id="SSF53474">
    <property type="entry name" value="alpha/beta-Hydrolases"/>
    <property type="match status" value="1"/>
</dbReference>
<dbReference type="InterPro" id="IPR021692">
    <property type="entry name" value="Tle3_C"/>
</dbReference>
<organism evidence="4 5">
    <name type="scientific">Iodobacter ciconiae</name>
    <dbReference type="NCBI Taxonomy" id="2496266"/>
    <lineage>
        <taxon>Bacteria</taxon>
        <taxon>Pseudomonadati</taxon>
        <taxon>Pseudomonadota</taxon>
        <taxon>Betaproteobacteria</taxon>
        <taxon>Neisseriales</taxon>
        <taxon>Chitinibacteraceae</taxon>
        <taxon>Iodobacter</taxon>
    </lineage>
</organism>
<dbReference type="OrthoDB" id="8829067at2"/>
<proteinExistence type="predicted"/>
<dbReference type="InterPro" id="IPR056221">
    <property type="entry name" value="Tle3_ab_dom"/>
</dbReference>
<keyword evidence="5" id="KW-1185">Reference proteome</keyword>
<gene>
    <name evidence="4" type="ORF">EJO50_13615</name>
</gene>
<reference evidence="4 5" key="1">
    <citation type="submission" date="2018-12" db="EMBL/GenBank/DDBJ databases">
        <title>Complete genome sequence of Iodobacter sp. H11R3.</title>
        <authorList>
            <person name="Bae J.-W."/>
        </authorList>
    </citation>
    <scope>NUCLEOTIDE SEQUENCE [LARGE SCALE GENOMIC DNA]</scope>
    <source>
        <strain evidence="4 5">H11R3</strain>
    </source>
</reference>
<dbReference type="Proteomes" id="UP000282438">
    <property type="component" value="Chromosome"/>
</dbReference>